<dbReference type="Proteomes" id="UP001156215">
    <property type="component" value="Chromosome"/>
</dbReference>
<keyword evidence="5" id="KW-1185">Reference proteome</keyword>
<feature type="coiled-coil region" evidence="1">
    <location>
        <begin position="83"/>
        <end position="110"/>
    </location>
</feature>
<keyword evidence="3" id="KW-0812">Transmembrane</keyword>
<keyword evidence="4" id="KW-0489">Methyltransferase</keyword>
<sequence length="375" mass="42179">MRTPSPDEPAATVPPVRPSDSMPDPIRQQRRWLIVLAVVLCIVVAGLLAHFWLERQDTIRLREEMARRLQTGDTVSTEVKGIAKSMQDTVLNLQAKVAALENRQMESQSQHTSLEQMYRELAKNRDDRVLTDIEQILLMANQQLQLSSNVHGTLIALENADRLLAREDRPQFIGIRRSLAKDIERLRAVPYVDVTGMAVKLDVVIAQIKTLPLLSDAQIRPVPDAGKEMAALEKEAPAAKVDREAPKESWFSPLSKMWNRWTGEFWGEVKTLVHVRNVESPEALILSPTQAYFLRENLTLRLLGARVAMMARDHVSFSSDMKAAIKVVDTYFDPSSSQVQAVKTTLAQIMENNVAIELPSLSDSLTAVQNYRTKP</sequence>
<evidence type="ECO:0000256" key="2">
    <source>
        <dbReference type="SAM" id="MobiDB-lite"/>
    </source>
</evidence>
<dbReference type="PANTHER" id="PTHR38043:SF1">
    <property type="entry name" value="PROTEIN HEMX"/>
    <property type="match status" value="1"/>
</dbReference>
<accession>A0A9E9P260</accession>
<dbReference type="InterPro" id="IPR007470">
    <property type="entry name" value="HemX"/>
</dbReference>
<dbReference type="GO" id="GO:0032259">
    <property type="term" value="P:methylation"/>
    <property type="evidence" value="ECO:0007669"/>
    <property type="project" value="UniProtKB-KW"/>
</dbReference>
<dbReference type="PANTHER" id="PTHR38043">
    <property type="entry name" value="PROTEIN HEMX"/>
    <property type="match status" value="1"/>
</dbReference>
<feature type="transmembrane region" description="Helical" evidence="3">
    <location>
        <begin position="32"/>
        <end position="53"/>
    </location>
</feature>
<dbReference type="KEGG" id="ovb:NB640_09875"/>
<keyword evidence="1" id="KW-0175">Coiled coil</keyword>
<evidence type="ECO:0000313" key="5">
    <source>
        <dbReference type="Proteomes" id="UP001156215"/>
    </source>
</evidence>
<evidence type="ECO:0000256" key="1">
    <source>
        <dbReference type="SAM" id="Coils"/>
    </source>
</evidence>
<name>A0A9E9P260_9BURK</name>
<dbReference type="EMBL" id="CP098242">
    <property type="protein sequence ID" value="WAW09539.1"/>
    <property type="molecule type" value="Genomic_DNA"/>
</dbReference>
<proteinExistence type="predicted"/>
<reference evidence="4" key="1">
    <citation type="journal article" date="2022" name="Front. Microbiol.">
        <title>New perspectives on an old grouping: The genomic and phenotypic variability of Oxalobacter formigenes and the implications for calcium oxalate stone prevention.</title>
        <authorList>
            <person name="Chmiel J.A."/>
            <person name="Carr C."/>
            <person name="Stuivenberg G.A."/>
            <person name="Venema R."/>
            <person name="Chanyi R.M."/>
            <person name="Al K.F."/>
            <person name="Giguere D."/>
            <person name="Say H."/>
            <person name="Akouris P.P."/>
            <person name="Dominguez Romero S.A."/>
            <person name="Kwong A."/>
            <person name="Tai V."/>
            <person name="Koval S.F."/>
            <person name="Razvi H."/>
            <person name="Bjazevic J."/>
            <person name="Burton J.P."/>
        </authorList>
    </citation>
    <scope>NUCLEOTIDE SEQUENCE</scope>
    <source>
        <strain evidence="4">WoOx3</strain>
    </source>
</reference>
<feature type="region of interest" description="Disordered" evidence="2">
    <location>
        <begin position="1"/>
        <end position="24"/>
    </location>
</feature>
<protein>
    <submittedName>
        <fullName evidence="4">Uroporphyrinogen-III C-methyltransferase</fullName>
        <ecNumber evidence="4">2.1.1.107</ecNumber>
    </submittedName>
</protein>
<dbReference type="EC" id="2.1.1.107" evidence="4"/>
<organism evidence="4 5">
    <name type="scientific">Oxalobacter vibrioformis</name>
    <dbReference type="NCBI Taxonomy" id="933080"/>
    <lineage>
        <taxon>Bacteria</taxon>
        <taxon>Pseudomonadati</taxon>
        <taxon>Pseudomonadota</taxon>
        <taxon>Betaproteobacteria</taxon>
        <taxon>Burkholderiales</taxon>
        <taxon>Oxalobacteraceae</taxon>
        <taxon>Oxalobacter</taxon>
    </lineage>
</organism>
<dbReference type="GO" id="GO:0004851">
    <property type="term" value="F:uroporphyrin-III C-methyltransferase activity"/>
    <property type="evidence" value="ECO:0007669"/>
    <property type="project" value="UniProtKB-EC"/>
</dbReference>
<gene>
    <name evidence="4" type="ORF">NB640_09875</name>
</gene>
<evidence type="ECO:0000256" key="3">
    <source>
        <dbReference type="SAM" id="Phobius"/>
    </source>
</evidence>
<keyword evidence="3" id="KW-1133">Transmembrane helix</keyword>
<dbReference type="RefSeq" id="WP_269308540.1">
    <property type="nucleotide sequence ID" value="NZ_CP098242.1"/>
</dbReference>
<evidence type="ECO:0000313" key="4">
    <source>
        <dbReference type="EMBL" id="WAW09539.1"/>
    </source>
</evidence>
<keyword evidence="4" id="KW-0808">Transferase</keyword>
<dbReference type="AlphaFoldDB" id="A0A9E9P260"/>
<dbReference type="Pfam" id="PF04375">
    <property type="entry name" value="HemX"/>
    <property type="match status" value="1"/>
</dbReference>
<keyword evidence="3" id="KW-0472">Membrane</keyword>